<dbReference type="InterPro" id="IPR059177">
    <property type="entry name" value="GH29D-like_dom"/>
</dbReference>
<feature type="transmembrane region" description="Helical" evidence="3">
    <location>
        <begin position="25"/>
        <end position="46"/>
    </location>
</feature>
<dbReference type="Pfam" id="PF12799">
    <property type="entry name" value="LRR_4"/>
    <property type="match status" value="1"/>
</dbReference>
<dbReference type="InterPro" id="IPR025875">
    <property type="entry name" value="Leu-rich_rpt_4"/>
</dbReference>
<dbReference type="AlphaFoldDB" id="A0A4Y8LNJ2"/>
<name>A0A4Y8LNJ2_9BACL</name>
<dbReference type="InterPro" id="IPR001611">
    <property type="entry name" value="Leu-rich_rpt"/>
</dbReference>
<evidence type="ECO:0000313" key="5">
    <source>
        <dbReference type="EMBL" id="TFE03977.1"/>
    </source>
</evidence>
<keyword evidence="2" id="KW-0677">Repeat</keyword>
<organism evidence="5 6">
    <name type="scientific">Jeotgalibacillus salarius</name>
    <dbReference type="NCBI Taxonomy" id="546023"/>
    <lineage>
        <taxon>Bacteria</taxon>
        <taxon>Bacillati</taxon>
        <taxon>Bacillota</taxon>
        <taxon>Bacilli</taxon>
        <taxon>Bacillales</taxon>
        <taxon>Caryophanaceae</taxon>
        <taxon>Jeotgalibacillus</taxon>
    </lineage>
</organism>
<keyword evidence="3" id="KW-0472">Membrane</keyword>
<dbReference type="Pfam" id="PF13290">
    <property type="entry name" value="CHB_HEX_C_1"/>
    <property type="match status" value="1"/>
</dbReference>
<evidence type="ECO:0000256" key="3">
    <source>
        <dbReference type="SAM" id="Phobius"/>
    </source>
</evidence>
<dbReference type="Pfam" id="PF08757">
    <property type="entry name" value="CotH"/>
    <property type="match status" value="1"/>
</dbReference>
<dbReference type="InterPro" id="IPR032675">
    <property type="entry name" value="LRR_dom_sf"/>
</dbReference>
<keyword evidence="3" id="KW-1133">Transmembrane helix</keyword>
<evidence type="ECO:0000313" key="6">
    <source>
        <dbReference type="Proteomes" id="UP000297776"/>
    </source>
</evidence>
<dbReference type="EMBL" id="SORX01000001">
    <property type="protein sequence ID" value="TFE03977.1"/>
    <property type="molecule type" value="Genomic_DNA"/>
</dbReference>
<sequence>MKANTSIQFESQTFNLCFKEKIMTLLRITLLLIPLTVIWAFIYYVADKPLELDPLFTEALQTEAGMPPGPIDRNMVKDLTELDLSGYQLTDVEGIEYFASLEHLNLSQNLLSEIPGLENLDKLQTLNVSFNQLNALNVSSPFLIELDVEANDLSNLSFLQGLDSLQRLTIRDNDIQDVSPLENVPLLTYLNARGNQIFDVKPLSGLTSLQNLNLRNNQVKDVSPLTDLPLGERLYLDGNGIKDFSFLEETIATTVDYDFSTALSPPVISEPSGTLTSGSSVTLDSEADVYYTLNGETPSPSSAKYTGPILINNEILNNTVLANNRVSVFQDPFTFQNEVVQDAVVLRAATYENGTMSETITRTYFLIDRSFGNGTLPVVSLSLDEASLFNEQTGIYVPGDYYNSTQDDQEGNYRMSGSEWEREATMEYFTEDGQFAFVQDIGIRIHGGFSRALPQKSLRLYSKSEYGQSRFYYPFFQDSEQTEFNRLVLRNSGNDWRRSMLRDAMMHRLVKDGAVDMQHAQPVTVYINGEYWGIHNLRETFSTDYIELKYNIDPANIALLESEQSEQSGFKVEEGLPGDANDYVEMVEFAVSEDVDESFDELNSMMDIENFLTYMSYQIYFGNKDALYNNTAIWKKKVTYNSNAPAMHDGRWRWMLYDVDQGFGNNFSNVDEAIQSDTIEYFLREHSSTELFKAIVSSDRGQAIFINKMESMLDKEFHPDNVLQTIDQMTSEISQDMPRHIERWQNLENIDSWDQEVDWLRQYAEKRPEAVRLLIENHFVIQN</sequence>
<dbReference type="Proteomes" id="UP000297776">
    <property type="component" value="Unassembled WGS sequence"/>
</dbReference>
<gene>
    <name evidence="5" type="ORF">E2626_01220</name>
</gene>
<reference evidence="5 6" key="1">
    <citation type="submission" date="2019-03" db="EMBL/GenBank/DDBJ databases">
        <authorList>
            <person name="Yang Y."/>
        </authorList>
    </citation>
    <scope>NUCLEOTIDE SEQUENCE [LARGE SCALE GENOMIC DNA]</scope>
    <source>
        <strain evidence="5 6">ASL-1</strain>
    </source>
</reference>
<protein>
    <recommendedName>
        <fullName evidence="4">GH29D-like beta-sandwich domain-containing protein</fullName>
    </recommendedName>
</protein>
<keyword evidence="6" id="KW-1185">Reference proteome</keyword>
<dbReference type="PROSITE" id="PS51450">
    <property type="entry name" value="LRR"/>
    <property type="match status" value="4"/>
</dbReference>
<dbReference type="PANTHER" id="PTHR45973">
    <property type="entry name" value="PROTEIN PHOSPHATASE 1 REGULATORY SUBUNIT SDS22-RELATED"/>
    <property type="match status" value="1"/>
</dbReference>
<evidence type="ECO:0000256" key="2">
    <source>
        <dbReference type="ARBA" id="ARBA00022737"/>
    </source>
</evidence>
<dbReference type="InterPro" id="IPR014867">
    <property type="entry name" value="Spore_coat_CotH_CotH2/3/7"/>
</dbReference>
<dbReference type="PANTHER" id="PTHR45973:SF35">
    <property type="entry name" value="LEUCINE-RICH REPEAT-CONTAINING PROTEIN 43"/>
    <property type="match status" value="1"/>
</dbReference>
<feature type="domain" description="GH29D-like beta-sandwich" evidence="4">
    <location>
        <begin position="271"/>
        <end position="313"/>
    </location>
</feature>
<dbReference type="SMART" id="SM00364">
    <property type="entry name" value="LRR_BAC"/>
    <property type="match status" value="5"/>
</dbReference>
<comment type="caution">
    <text evidence="5">The sequence shown here is derived from an EMBL/GenBank/DDBJ whole genome shotgun (WGS) entry which is preliminary data.</text>
</comment>
<accession>A0A4Y8LNJ2</accession>
<dbReference type="InterPro" id="IPR050576">
    <property type="entry name" value="Cilia_flagella_integrity"/>
</dbReference>
<evidence type="ECO:0000259" key="4">
    <source>
        <dbReference type="Pfam" id="PF13290"/>
    </source>
</evidence>
<dbReference type="SUPFAM" id="SSF52058">
    <property type="entry name" value="L domain-like"/>
    <property type="match status" value="1"/>
</dbReference>
<keyword evidence="1" id="KW-0433">Leucine-rich repeat</keyword>
<dbReference type="SMART" id="SM00369">
    <property type="entry name" value="LRR_TYP"/>
    <property type="match status" value="4"/>
</dbReference>
<proteinExistence type="predicted"/>
<dbReference type="OrthoDB" id="9806464at2"/>
<evidence type="ECO:0000256" key="1">
    <source>
        <dbReference type="ARBA" id="ARBA00022614"/>
    </source>
</evidence>
<dbReference type="SMART" id="SM00365">
    <property type="entry name" value="LRR_SD22"/>
    <property type="match status" value="5"/>
</dbReference>
<dbReference type="InterPro" id="IPR003591">
    <property type="entry name" value="Leu-rich_rpt_typical-subtyp"/>
</dbReference>
<dbReference type="Gene3D" id="3.80.10.10">
    <property type="entry name" value="Ribonuclease Inhibitor"/>
    <property type="match status" value="1"/>
</dbReference>
<keyword evidence="3" id="KW-0812">Transmembrane</keyword>